<dbReference type="Proteomes" id="UP000035880">
    <property type="component" value="Chromosome 2R"/>
</dbReference>
<dbReference type="PANTHER" id="PTHR20898:SF0">
    <property type="entry name" value="DAEDALUS ON 3-RELATED"/>
    <property type="match status" value="1"/>
</dbReference>
<name>A0A0J9U9J4_DROSI</name>
<proteinExistence type="predicted"/>
<dbReference type="InterPro" id="IPR010512">
    <property type="entry name" value="DUF1091"/>
</dbReference>
<dbReference type="PANTHER" id="PTHR20898">
    <property type="entry name" value="DAEDALUS ON 3-RELATED-RELATED"/>
    <property type="match status" value="1"/>
</dbReference>
<accession>A0A0J9U9J4</accession>
<gene>
    <name evidence="1" type="primary">Dsim\GD25014</name>
    <name evidence="1" type="ORF">Dsimw501_GD25014</name>
</gene>
<reference evidence="1" key="1">
    <citation type="journal article" date="2013" name="Genome Res.">
        <title>A second-generation assembly of the Drosophila simulans genome provides new insights into patterns of lineage-specific divergence.</title>
        <authorList>
            <person name="Hu T.T."/>
            <person name="Eisen M.B."/>
            <person name="Thornton K.R."/>
            <person name="Andolfatto P."/>
        </authorList>
    </citation>
    <scope>NUCLEOTIDE SEQUENCE [LARGE SCALE GENOMIC DNA]</scope>
    <source>
        <strain evidence="1">W501</strain>
    </source>
</reference>
<dbReference type="OrthoDB" id="7809573at2759"/>
<dbReference type="EMBL" id="CM002911">
    <property type="protein sequence ID" value="KMY96115.1"/>
    <property type="molecule type" value="Genomic_DNA"/>
</dbReference>
<organism evidence="1">
    <name type="scientific">Drosophila simulans</name>
    <name type="common">Fruit fly</name>
    <dbReference type="NCBI Taxonomy" id="7240"/>
    <lineage>
        <taxon>Eukaryota</taxon>
        <taxon>Metazoa</taxon>
        <taxon>Ecdysozoa</taxon>
        <taxon>Arthropoda</taxon>
        <taxon>Hexapoda</taxon>
        <taxon>Insecta</taxon>
        <taxon>Pterygota</taxon>
        <taxon>Neoptera</taxon>
        <taxon>Endopterygota</taxon>
        <taxon>Diptera</taxon>
        <taxon>Brachycera</taxon>
        <taxon>Muscomorpha</taxon>
        <taxon>Ephydroidea</taxon>
        <taxon>Drosophilidae</taxon>
        <taxon>Drosophila</taxon>
        <taxon>Sophophora</taxon>
    </lineage>
</organism>
<dbReference type="AlphaFoldDB" id="A0A0J9U9J4"/>
<sequence length="106" mass="12508">MRMQLLKKASGYKPFLYNIRQSDVCEYLEKRNHPFINIILSSFGNRTNVNKCPIPPEIVLEHFRFPVKVLDMMPLPSGDYGLFTTFSFHRAELAQVKVYFTLTEYR</sequence>
<dbReference type="Pfam" id="PF06477">
    <property type="entry name" value="DUF1091"/>
    <property type="match status" value="1"/>
</dbReference>
<dbReference type="Bgee" id="FBgn0196326">
    <property type="expression patterns" value="Expressed in female reproductive system and 3 other cell types or tissues"/>
</dbReference>
<reference evidence="1" key="3">
    <citation type="submission" date="2015-04" db="EMBL/GenBank/DDBJ databases">
        <authorList>
            <consortium name="FlyBase"/>
        </authorList>
    </citation>
    <scope>NUCLEOTIDE SEQUENCE</scope>
    <source>
        <strain evidence="1">W501</strain>
    </source>
</reference>
<evidence type="ECO:0000313" key="1">
    <source>
        <dbReference type="EMBL" id="KMY96115.1"/>
    </source>
</evidence>
<dbReference type="SMART" id="SM00697">
    <property type="entry name" value="DM8"/>
    <property type="match status" value="1"/>
</dbReference>
<protein>
    <submittedName>
        <fullName evidence="1">Uncharacterized protein, isoform B</fullName>
    </submittedName>
</protein>
<reference evidence="1" key="2">
    <citation type="submission" date="2014-06" db="EMBL/GenBank/DDBJ databases">
        <authorList>
            <person name="Hu T."/>
            <person name="Eisen M.B."/>
            <person name="Thornton K.R."/>
            <person name="Andolfatto P."/>
        </authorList>
    </citation>
    <scope>NUCLEOTIDE SEQUENCE</scope>
    <source>
        <strain evidence="1">W501</strain>
    </source>
</reference>